<accession>A0A5N6T3U6</accession>
<organism evidence="2 3">
    <name type="scientific">Aspergillus pseudotamarii</name>
    <dbReference type="NCBI Taxonomy" id="132259"/>
    <lineage>
        <taxon>Eukaryota</taxon>
        <taxon>Fungi</taxon>
        <taxon>Dikarya</taxon>
        <taxon>Ascomycota</taxon>
        <taxon>Pezizomycotina</taxon>
        <taxon>Eurotiomycetes</taxon>
        <taxon>Eurotiomycetidae</taxon>
        <taxon>Eurotiales</taxon>
        <taxon>Aspergillaceae</taxon>
        <taxon>Aspergillus</taxon>
        <taxon>Aspergillus subgen. Circumdati</taxon>
    </lineage>
</organism>
<proteinExistence type="predicted"/>
<dbReference type="RefSeq" id="XP_031917038.1">
    <property type="nucleotide sequence ID" value="XM_032052748.1"/>
</dbReference>
<dbReference type="EMBL" id="ML743559">
    <property type="protein sequence ID" value="KAE8140975.1"/>
    <property type="molecule type" value="Genomic_DNA"/>
</dbReference>
<gene>
    <name evidence="2" type="ORF">BDV38DRAFT_218338</name>
</gene>
<dbReference type="AlphaFoldDB" id="A0A5N6T3U6"/>
<evidence type="ECO:0000313" key="3">
    <source>
        <dbReference type="Proteomes" id="UP000325672"/>
    </source>
</evidence>
<dbReference type="GeneID" id="43636958"/>
<reference evidence="2 3" key="1">
    <citation type="submission" date="2019-04" db="EMBL/GenBank/DDBJ databases">
        <title>Friends and foes A comparative genomics study of 23 Aspergillus species from section Flavi.</title>
        <authorList>
            <consortium name="DOE Joint Genome Institute"/>
            <person name="Kjaerbolling I."/>
            <person name="Vesth T."/>
            <person name="Frisvad J.C."/>
            <person name="Nybo J.L."/>
            <person name="Theobald S."/>
            <person name="Kildgaard S."/>
            <person name="Isbrandt T."/>
            <person name="Kuo A."/>
            <person name="Sato A."/>
            <person name="Lyhne E.K."/>
            <person name="Kogle M.E."/>
            <person name="Wiebenga A."/>
            <person name="Kun R.S."/>
            <person name="Lubbers R.J."/>
            <person name="Makela M.R."/>
            <person name="Barry K."/>
            <person name="Chovatia M."/>
            <person name="Clum A."/>
            <person name="Daum C."/>
            <person name="Haridas S."/>
            <person name="He G."/>
            <person name="LaButti K."/>
            <person name="Lipzen A."/>
            <person name="Mondo S."/>
            <person name="Riley R."/>
            <person name="Salamov A."/>
            <person name="Simmons B.A."/>
            <person name="Magnuson J.K."/>
            <person name="Henrissat B."/>
            <person name="Mortensen U.H."/>
            <person name="Larsen T.O."/>
            <person name="Devries R.P."/>
            <person name="Grigoriev I.V."/>
            <person name="Machida M."/>
            <person name="Baker S.E."/>
            <person name="Andersen M.R."/>
        </authorList>
    </citation>
    <scope>NUCLEOTIDE SEQUENCE [LARGE SCALE GENOMIC DNA]</scope>
    <source>
        <strain evidence="2 3">CBS 117625</strain>
    </source>
</reference>
<name>A0A5N6T3U6_ASPPS</name>
<dbReference type="Proteomes" id="UP000325672">
    <property type="component" value="Unassembled WGS sequence"/>
</dbReference>
<protein>
    <submittedName>
        <fullName evidence="2">Uncharacterized protein</fullName>
    </submittedName>
</protein>
<evidence type="ECO:0000256" key="1">
    <source>
        <dbReference type="SAM" id="MobiDB-lite"/>
    </source>
</evidence>
<sequence length="65" mass="7114">MISASESNKQPSSHTETTRNGAGSHFLPRLDYWHSASLSRGQSATVRPAVDQSARAGGFRSQRHF</sequence>
<feature type="compositionally biased region" description="Polar residues" evidence="1">
    <location>
        <begin position="1"/>
        <end position="21"/>
    </location>
</feature>
<feature type="region of interest" description="Disordered" evidence="1">
    <location>
        <begin position="1"/>
        <end position="26"/>
    </location>
</feature>
<evidence type="ECO:0000313" key="2">
    <source>
        <dbReference type="EMBL" id="KAE8140975.1"/>
    </source>
</evidence>
<feature type="region of interest" description="Disordered" evidence="1">
    <location>
        <begin position="38"/>
        <end position="65"/>
    </location>
</feature>
<keyword evidence="3" id="KW-1185">Reference proteome</keyword>